<evidence type="ECO:0000256" key="1">
    <source>
        <dbReference type="SAM" id="Phobius"/>
    </source>
</evidence>
<comment type="caution">
    <text evidence="2">The sequence shown here is derived from an EMBL/GenBank/DDBJ whole genome shotgun (WGS) entry which is preliminary data.</text>
</comment>
<evidence type="ECO:0000313" key="2">
    <source>
        <dbReference type="EMBL" id="MDQ0442054.1"/>
    </source>
</evidence>
<dbReference type="EMBL" id="JAUSVV010000002">
    <property type="protein sequence ID" value="MDQ0442054.1"/>
    <property type="molecule type" value="Genomic_DNA"/>
</dbReference>
<reference evidence="2 3" key="1">
    <citation type="submission" date="2023-07" db="EMBL/GenBank/DDBJ databases">
        <title>Genomic Encyclopedia of Type Strains, Phase IV (KMG-IV): sequencing the most valuable type-strain genomes for metagenomic binning, comparative biology and taxonomic classification.</title>
        <authorList>
            <person name="Goeker M."/>
        </authorList>
    </citation>
    <scope>NUCLEOTIDE SEQUENCE [LARGE SCALE GENOMIC DNA]</scope>
    <source>
        <strain evidence="2 3">DSM 19562</strain>
    </source>
</reference>
<organism evidence="2 3">
    <name type="scientific">Methylobacterium persicinum</name>
    <dbReference type="NCBI Taxonomy" id="374426"/>
    <lineage>
        <taxon>Bacteria</taxon>
        <taxon>Pseudomonadati</taxon>
        <taxon>Pseudomonadota</taxon>
        <taxon>Alphaproteobacteria</taxon>
        <taxon>Hyphomicrobiales</taxon>
        <taxon>Methylobacteriaceae</taxon>
        <taxon>Methylobacterium</taxon>
    </lineage>
</organism>
<dbReference type="Proteomes" id="UP001236369">
    <property type="component" value="Unassembled WGS sequence"/>
</dbReference>
<dbReference type="RefSeq" id="WP_238249672.1">
    <property type="nucleotide sequence ID" value="NZ_BPQX01000033.1"/>
</dbReference>
<keyword evidence="1" id="KW-0472">Membrane</keyword>
<sequence>MGRKPEEPSTVGEAVIVSGMALVVGCCLFEWLVVSPEHPAHAVLRVLGSGVAASVVMAVLPRR</sequence>
<proteinExistence type="predicted"/>
<evidence type="ECO:0000313" key="3">
    <source>
        <dbReference type="Proteomes" id="UP001236369"/>
    </source>
</evidence>
<keyword evidence="1" id="KW-1133">Transmembrane helix</keyword>
<keyword evidence="1" id="KW-0812">Transmembrane</keyword>
<name>A0ABU0HIA6_9HYPH</name>
<feature type="transmembrane region" description="Helical" evidence="1">
    <location>
        <begin position="12"/>
        <end position="34"/>
    </location>
</feature>
<keyword evidence="3" id="KW-1185">Reference proteome</keyword>
<accession>A0ABU0HIA6</accession>
<dbReference type="PROSITE" id="PS51257">
    <property type="entry name" value="PROKAR_LIPOPROTEIN"/>
    <property type="match status" value="1"/>
</dbReference>
<feature type="transmembrane region" description="Helical" evidence="1">
    <location>
        <begin position="40"/>
        <end position="60"/>
    </location>
</feature>
<gene>
    <name evidence="2" type="ORF">QO016_001537</name>
</gene>
<protein>
    <submittedName>
        <fullName evidence="2">Uncharacterized protein</fullName>
    </submittedName>
</protein>